<dbReference type="Gene3D" id="3.40.50.200">
    <property type="entry name" value="Peptidase S8/S53 domain"/>
    <property type="match status" value="1"/>
</dbReference>
<dbReference type="EMBL" id="SIJB01000008">
    <property type="protein sequence ID" value="NBI28066.1"/>
    <property type="molecule type" value="Genomic_DNA"/>
</dbReference>
<gene>
    <name evidence="8" type="ORF">ERL59_03710</name>
</gene>
<keyword evidence="2" id="KW-0645">Protease</keyword>
<dbReference type="InterPro" id="IPR015500">
    <property type="entry name" value="Peptidase_S8_subtilisin-rel"/>
</dbReference>
<dbReference type="AlphaFoldDB" id="A0A6N9PYV9"/>
<dbReference type="RefSeq" id="WP_235929777.1">
    <property type="nucleotide sequence ID" value="NZ_SIJB01000008.1"/>
</dbReference>
<reference evidence="8 9" key="1">
    <citation type="submission" date="2019-01" db="EMBL/GenBank/DDBJ databases">
        <title>Chengkuizengella sp. nov., isolated from deep-sea sediment of East Pacific Ocean.</title>
        <authorList>
            <person name="Yang J."/>
            <person name="Lai Q."/>
            <person name="Shao Z."/>
        </authorList>
    </citation>
    <scope>NUCLEOTIDE SEQUENCE [LARGE SCALE GENOMIC DNA]</scope>
    <source>
        <strain evidence="8 9">YPA3-1-1</strain>
    </source>
</reference>
<dbReference type="Proteomes" id="UP000448943">
    <property type="component" value="Unassembled WGS sequence"/>
</dbReference>
<keyword evidence="9" id="KW-1185">Reference proteome</keyword>
<dbReference type="Pfam" id="PF00082">
    <property type="entry name" value="Peptidase_S8"/>
    <property type="match status" value="1"/>
</dbReference>
<dbReference type="SUPFAM" id="SSF52743">
    <property type="entry name" value="Subtilisin-like"/>
    <property type="match status" value="1"/>
</dbReference>
<sequence>MNSRKMIVLICIFSMLFSNLAYANPSELLEKEEVTSYLIGLHEEVSSDEFKEKKLKDKKTKKIKTKKKDMIVAELTELELLELASDDQVLFVEENAIVEVTSVDKPKKKDVEDNQLIPWGIQAIGSHLAHENKFEGKNINIAILDTGIADHPDLKVKDGVSFVEDKSFDEDDHGHGTHVAG</sequence>
<dbReference type="PROSITE" id="PS00136">
    <property type="entry name" value="SUBTILASE_ASP"/>
    <property type="match status" value="1"/>
</dbReference>
<evidence type="ECO:0000256" key="2">
    <source>
        <dbReference type="ARBA" id="ARBA00022670"/>
    </source>
</evidence>
<protein>
    <recommendedName>
        <fullName evidence="7">Peptidase S8/S53 domain-containing protein</fullName>
    </recommendedName>
</protein>
<accession>A0A6N9PYV9</accession>
<comment type="caution">
    <text evidence="8">The sequence shown here is derived from an EMBL/GenBank/DDBJ whole genome shotgun (WGS) entry which is preliminary data.</text>
</comment>
<keyword evidence="3" id="KW-0378">Hydrolase</keyword>
<name>A0A6N9PYV9_9BACL</name>
<keyword evidence="6" id="KW-0732">Signal</keyword>
<dbReference type="Gene3D" id="3.30.70.80">
    <property type="entry name" value="Peptidase S8 propeptide/proteinase inhibitor I9"/>
    <property type="match status" value="1"/>
</dbReference>
<evidence type="ECO:0000256" key="4">
    <source>
        <dbReference type="ARBA" id="ARBA00022825"/>
    </source>
</evidence>
<dbReference type="GO" id="GO:0004252">
    <property type="term" value="F:serine-type endopeptidase activity"/>
    <property type="evidence" value="ECO:0007669"/>
    <property type="project" value="InterPro"/>
</dbReference>
<feature type="domain" description="Peptidase S8/S53" evidence="7">
    <location>
        <begin position="136"/>
        <end position="181"/>
    </location>
</feature>
<feature type="non-terminal residue" evidence="8">
    <location>
        <position position="181"/>
    </location>
</feature>
<evidence type="ECO:0000256" key="6">
    <source>
        <dbReference type="SAM" id="SignalP"/>
    </source>
</evidence>
<proteinExistence type="inferred from homology"/>
<evidence type="ECO:0000256" key="3">
    <source>
        <dbReference type="ARBA" id="ARBA00022801"/>
    </source>
</evidence>
<evidence type="ECO:0000256" key="5">
    <source>
        <dbReference type="PROSITE-ProRule" id="PRU01240"/>
    </source>
</evidence>
<evidence type="ECO:0000256" key="1">
    <source>
        <dbReference type="ARBA" id="ARBA00011073"/>
    </source>
</evidence>
<dbReference type="InterPro" id="IPR037045">
    <property type="entry name" value="S8pro/Inhibitor_I9_sf"/>
</dbReference>
<dbReference type="GO" id="GO:0006508">
    <property type="term" value="P:proteolysis"/>
    <property type="evidence" value="ECO:0007669"/>
    <property type="project" value="UniProtKB-KW"/>
</dbReference>
<feature type="chain" id="PRO_5026855825" description="Peptidase S8/S53 domain-containing protein" evidence="6">
    <location>
        <begin position="24"/>
        <end position="181"/>
    </location>
</feature>
<dbReference type="PROSITE" id="PS51892">
    <property type="entry name" value="SUBTILASE"/>
    <property type="match status" value="1"/>
</dbReference>
<evidence type="ECO:0000313" key="8">
    <source>
        <dbReference type="EMBL" id="NBI28066.1"/>
    </source>
</evidence>
<comment type="caution">
    <text evidence="5">Lacks conserved residue(s) required for the propagation of feature annotation.</text>
</comment>
<dbReference type="InterPro" id="IPR000209">
    <property type="entry name" value="Peptidase_S8/S53_dom"/>
</dbReference>
<dbReference type="InterPro" id="IPR036852">
    <property type="entry name" value="Peptidase_S8/S53_dom_sf"/>
</dbReference>
<feature type="signal peptide" evidence="6">
    <location>
        <begin position="1"/>
        <end position="23"/>
    </location>
</feature>
<keyword evidence="4" id="KW-0720">Serine protease</keyword>
<evidence type="ECO:0000313" key="9">
    <source>
        <dbReference type="Proteomes" id="UP000448943"/>
    </source>
</evidence>
<dbReference type="InterPro" id="IPR023827">
    <property type="entry name" value="Peptidase_S8_Asp-AS"/>
</dbReference>
<dbReference type="PRINTS" id="PR00723">
    <property type="entry name" value="SUBTILISIN"/>
</dbReference>
<evidence type="ECO:0000259" key="7">
    <source>
        <dbReference type="Pfam" id="PF00082"/>
    </source>
</evidence>
<organism evidence="8 9">
    <name type="scientific">Chengkuizengella marina</name>
    <dbReference type="NCBI Taxonomy" id="2507566"/>
    <lineage>
        <taxon>Bacteria</taxon>
        <taxon>Bacillati</taxon>
        <taxon>Bacillota</taxon>
        <taxon>Bacilli</taxon>
        <taxon>Bacillales</taxon>
        <taxon>Paenibacillaceae</taxon>
        <taxon>Chengkuizengella</taxon>
    </lineage>
</organism>
<comment type="similarity">
    <text evidence="1 5">Belongs to the peptidase S8 family.</text>
</comment>